<accession>A0A6N3A695</accession>
<proteinExistence type="predicted"/>
<dbReference type="RefSeq" id="WP_156832413.1">
    <property type="nucleotide sequence ID" value="NZ_CACRUH010000014.1"/>
</dbReference>
<dbReference type="AlphaFoldDB" id="A0A6N3A695"/>
<organism evidence="1">
    <name type="scientific">Hungatella hathewayi</name>
    <dbReference type="NCBI Taxonomy" id="154046"/>
    <lineage>
        <taxon>Bacteria</taxon>
        <taxon>Bacillati</taxon>
        <taxon>Bacillota</taxon>
        <taxon>Clostridia</taxon>
        <taxon>Lachnospirales</taxon>
        <taxon>Lachnospiraceae</taxon>
        <taxon>Hungatella</taxon>
    </lineage>
</organism>
<gene>
    <name evidence="1" type="ORF">CHLFYP18_05748</name>
</gene>
<dbReference type="EMBL" id="CACRUH010000014">
    <property type="protein sequence ID" value="VYT85837.1"/>
    <property type="molecule type" value="Genomic_DNA"/>
</dbReference>
<sequence>MDRLEKQEVLPTLKTLLEKIEKDGTVEVYAYEKDAIKQVIEQYGTGERPMSAYFSLENWLYEQKEKSVEIKSAMLWGGLWVVKHMGCINWNTMREMYGEFMSKHMDLR</sequence>
<evidence type="ECO:0000313" key="1">
    <source>
        <dbReference type="EMBL" id="VYT85837.1"/>
    </source>
</evidence>
<name>A0A6N3A695_9FIRM</name>
<reference evidence="1" key="1">
    <citation type="submission" date="2019-11" db="EMBL/GenBank/DDBJ databases">
        <authorList>
            <person name="Feng L."/>
        </authorList>
    </citation>
    <scope>NUCLEOTIDE SEQUENCE</scope>
    <source>
        <strain evidence="1">ChathewayiLFYP18</strain>
    </source>
</reference>
<protein>
    <submittedName>
        <fullName evidence="1">Uncharacterized protein</fullName>
    </submittedName>
</protein>